<dbReference type="GO" id="GO:0046872">
    <property type="term" value="F:metal ion binding"/>
    <property type="evidence" value="ECO:0007669"/>
    <property type="project" value="UniProtKB-KW"/>
</dbReference>
<sequence length="1038" mass="111883">MPLLASHSALPFDFWDHLVSFYDGMTNVLWYLTAFLASSSILPNGTPGLPVVSAQTQYLLGLGIGDITGPVVETNMMGYASLAQTDTGLHMRERSRAFIVADANTPSNRFVFVNADIAMGDSGVRRSIVANLSAQFPGLYTNDNIAFVGTHQHSGVGGYLENLLPQITSLGYVQQTADAIITGTVLAVQRAHASLAPGKLRLGNTTILNANINRSPTAYLANPADERARYEFDQDKDMTLLRFDDLSGNARGFLSFFAVHGTSLYENNTLVSADNKGMAAYLYESLVEPNSFPGNATFVAGFTQSNVGDTSPNTLGAFCESPGQPFDGQPCEADHSTCGGTVEQCHGRGPGFRISDFESNRIIGEAQFTGAQTIMNGPLSDVHGTVKTVHTYVTMYIFSLNFALQGPVIIKTTLIPAFVGQTTHLLFRTELQSLHVLLPWALLLLAEQRQSVSPFLAAFFSKNSNAFIQSLFSDGPGAFDFVQGDNSSTPQNPFWEIVKGAVTPLPSAAQVACQDPKPILLNTVCAVYRYLGSAVCRSDGRLLTPVEFAFKGFAHTPYEWAPNSVDIQMLRVGNFVMLIMPGELTTMAGRRIREAVRAQLISSRVLGADAYVVVAGPANVYSHYVTTREEYGVQRYEGASTIFGPFTLEAYIDKYTSLVPFLADNATGTPASDPPPPEQTSKAISLQTPVVFDAAPIGSKFGAVMTDVQTNTAYKEGDTVSALFVGANPRNNLRLEGTFLTVDQLVAGQWKSVRTDSHPSTVYRWTRVSTVLGTSTVNVSWTIESGTPAGTYRLRYFGDSKPLIGSISSFTGTSSSFTVAAAAGKFAPLPTLSTLLQRPRSFVPNMFRNFANQLTAASGANTDAKKVLSPSLRPDIYDLIDKTKVWATGTLGSGQAGDGVSYSPLLATIQKHLPNTKKPGLESFGQAEGEIAVIVGGITNMILELSKWEGMSAGMAMRTWVDSLVEAHSKASSQSRKQSIAKGITRGLNQYTDAALLTKDFTTRIQIISCMKTVSSRIYGAGTDEARQNEAMWSSKFI</sequence>
<keyword evidence="5" id="KW-0862">Zinc</keyword>
<gene>
    <name evidence="8" type="ORF">CVT26_001904</name>
</gene>
<feature type="domain" description="Neutral/alkaline non-lysosomal ceramidase N-terminal" evidence="6">
    <location>
        <begin position="473"/>
        <end position="652"/>
    </location>
</feature>
<dbReference type="GO" id="GO:0016020">
    <property type="term" value="C:membrane"/>
    <property type="evidence" value="ECO:0007669"/>
    <property type="project" value="GOC"/>
</dbReference>
<feature type="active site" description="Nucleophile" evidence="4">
    <location>
        <position position="311"/>
    </location>
</feature>
<organism evidence="8 9">
    <name type="scientific">Gymnopilus dilepis</name>
    <dbReference type="NCBI Taxonomy" id="231916"/>
    <lineage>
        <taxon>Eukaryota</taxon>
        <taxon>Fungi</taxon>
        <taxon>Dikarya</taxon>
        <taxon>Basidiomycota</taxon>
        <taxon>Agaricomycotina</taxon>
        <taxon>Agaricomycetes</taxon>
        <taxon>Agaricomycetidae</taxon>
        <taxon>Agaricales</taxon>
        <taxon>Agaricineae</taxon>
        <taxon>Hymenogastraceae</taxon>
        <taxon>Gymnopilus</taxon>
    </lineage>
</organism>
<dbReference type="GO" id="GO:0046512">
    <property type="term" value="P:sphingosine biosynthetic process"/>
    <property type="evidence" value="ECO:0007669"/>
    <property type="project" value="TreeGrafter"/>
</dbReference>
<dbReference type="GO" id="GO:0046514">
    <property type="term" value="P:ceramide catabolic process"/>
    <property type="evidence" value="ECO:0007669"/>
    <property type="project" value="InterPro"/>
</dbReference>
<feature type="binding site" evidence="5">
    <location>
        <position position="260"/>
    </location>
    <ligand>
        <name>Zn(2+)</name>
        <dbReference type="ChEBI" id="CHEBI:29105"/>
    </ligand>
</feature>
<keyword evidence="5" id="KW-0479">Metal-binding</keyword>
<dbReference type="Pfam" id="PF04734">
    <property type="entry name" value="Ceramidase_alk"/>
    <property type="match status" value="2"/>
</dbReference>
<dbReference type="GO" id="GO:0017040">
    <property type="term" value="F:N-acylsphingosine amidohydrolase activity"/>
    <property type="evidence" value="ECO:0007669"/>
    <property type="project" value="UniProtKB-EC"/>
</dbReference>
<dbReference type="Proteomes" id="UP000284706">
    <property type="component" value="Unassembled WGS sequence"/>
</dbReference>
<dbReference type="GO" id="GO:0005576">
    <property type="term" value="C:extracellular region"/>
    <property type="evidence" value="ECO:0007669"/>
    <property type="project" value="TreeGrafter"/>
</dbReference>
<evidence type="ECO:0000256" key="4">
    <source>
        <dbReference type="PIRSR" id="PIRSR606823-1"/>
    </source>
</evidence>
<feature type="binding site" evidence="5">
    <location>
        <position position="583"/>
    </location>
    <ligand>
        <name>Zn(2+)</name>
        <dbReference type="ChEBI" id="CHEBI:29105"/>
    </ligand>
</feature>
<dbReference type="PANTHER" id="PTHR12670:SF1">
    <property type="entry name" value="NEUTRAL CERAMIDASE"/>
    <property type="match status" value="1"/>
</dbReference>
<feature type="binding site" evidence="5">
    <location>
        <position position="151"/>
    </location>
    <ligand>
        <name>Zn(2+)</name>
        <dbReference type="ChEBI" id="CHEBI:29105"/>
    </ligand>
</feature>
<comment type="similarity">
    <text evidence="1">Belongs to the neutral ceramidase family.</text>
</comment>
<feature type="binding site" evidence="5">
    <location>
        <position position="624"/>
    </location>
    <ligand>
        <name>Zn(2+)</name>
        <dbReference type="ChEBI" id="CHEBI:29105"/>
    </ligand>
</feature>
<feature type="domain" description="Neutral/alkaline non-lysosomal ceramidase N-terminal" evidence="6">
    <location>
        <begin position="58"/>
        <end position="403"/>
    </location>
</feature>
<name>A0A409Y3U8_9AGAR</name>
<dbReference type="PANTHER" id="PTHR12670">
    <property type="entry name" value="CERAMIDASE"/>
    <property type="match status" value="1"/>
</dbReference>
<reference evidence="8 9" key="1">
    <citation type="journal article" date="2018" name="Evol. Lett.">
        <title>Horizontal gene cluster transfer increased hallucinogenic mushroom diversity.</title>
        <authorList>
            <person name="Reynolds H.T."/>
            <person name="Vijayakumar V."/>
            <person name="Gluck-Thaler E."/>
            <person name="Korotkin H.B."/>
            <person name="Matheny P.B."/>
            <person name="Slot J.C."/>
        </authorList>
    </citation>
    <scope>NUCLEOTIDE SEQUENCE [LARGE SCALE GENOMIC DNA]</scope>
    <source>
        <strain evidence="8 9">SRW20</strain>
    </source>
</reference>
<dbReference type="InterPro" id="IPR038445">
    <property type="entry name" value="NCDase_C_sf"/>
</dbReference>
<dbReference type="GO" id="GO:0042759">
    <property type="term" value="P:long-chain fatty acid biosynthetic process"/>
    <property type="evidence" value="ECO:0007669"/>
    <property type="project" value="TreeGrafter"/>
</dbReference>
<dbReference type="Pfam" id="PF17048">
    <property type="entry name" value="Ceramidse_alk_C"/>
    <property type="match status" value="1"/>
</dbReference>
<evidence type="ECO:0000313" key="9">
    <source>
        <dbReference type="Proteomes" id="UP000284706"/>
    </source>
</evidence>
<evidence type="ECO:0000313" key="8">
    <source>
        <dbReference type="EMBL" id="PPQ97714.1"/>
    </source>
</evidence>
<accession>A0A409Y3U8</accession>
<dbReference type="Gene3D" id="2.60.40.2300">
    <property type="entry name" value="Neutral/alkaline non-lysosomal ceramidase, C-terminal domain"/>
    <property type="match status" value="1"/>
</dbReference>
<dbReference type="EC" id="3.5.1.23" evidence="2"/>
<dbReference type="EMBL" id="NHYE01001207">
    <property type="protein sequence ID" value="PPQ97714.1"/>
    <property type="molecule type" value="Genomic_DNA"/>
</dbReference>
<protein>
    <recommendedName>
        <fullName evidence="2">ceramidase</fullName>
        <ecNumber evidence="2">3.5.1.23</ecNumber>
    </recommendedName>
</protein>
<keyword evidence="3" id="KW-0378">Hydrolase</keyword>
<dbReference type="AlphaFoldDB" id="A0A409Y3U8"/>
<evidence type="ECO:0000259" key="6">
    <source>
        <dbReference type="Pfam" id="PF04734"/>
    </source>
</evidence>
<dbReference type="InterPro" id="IPR031329">
    <property type="entry name" value="NEUT/ALK_ceramidase_N"/>
</dbReference>
<feature type="domain" description="Neutral/alkaline non-lysosomal ceramidase C-terminal" evidence="7">
    <location>
        <begin position="655"/>
        <end position="819"/>
    </location>
</feature>
<evidence type="ECO:0000256" key="3">
    <source>
        <dbReference type="ARBA" id="ARBA00022801"/>
    </source>
</evidence>
<dbReference type="InterPro" id="IPR031331">
    <property type="entry name" value="NEUT/ALK_ceramidase_C"/>
</dbReference>
<comment type="cofactor">
    <cofactor evidence="5">
        <name>Zn(2+)</name>
        <dbReference type="ChEBI" id="CHEBI:29105"/>
    </cofactor>
    <text evidence="5">Binds 1 zinc ion per subunit.</text>
</comment>
<evidence type="ECO:0000256" key="2">
    <source>
        <dbReference type="ARBA" id="ARBA00011891"/>
    </source>
</evidence>
<evidence type="ECO:0000256" key="1">
    <source>
        <dbReference type="ARBA" id="ARBA00009835"/>
    </source>
</evidence>
<proteinExistence type="inferred from homology"/>
<dbReference type="InParanoid" id="A0A409Y3U8"/>
<evidence type="ECO:0000259" key="7">
    <source>
        <dbReference type="Pfam" id="PF17048"/>
    </source>
</evidence>
<comment type="caution">
    <text evidence="8">The sequence shown here is derived from an EMBL/GenBank/DDBJ whole genome shotgun (WGS) entry which is preliminary data.</text>
</comment>
<evidence type="ECO:0000256" key="5">
    <source>
        <dbReference type="PIRSR" id="PIRSR606823-2"/>
    </source>
</evidence>
<dbReference type="OrthoDB" id="191371at2759"/>
<keyword evidence="9" id="KW-1185">Reference proteome</keyword>
<dbReference type="InterPro" id="IPR006823">
    <property type="entry name" value="Ceramidase_alk"/>
</dbReference>
<dbReference type="STRING" id="231916.A0A409Y3U8"/>